<evidence type="ECO:0000313" key="1">
    <source>
        <dbReference type="EMBL" id="GJS88662.1"/>
    </source>
</evidence>
<comment type="caution">
    <text evidence="1">The sequence shown here is derived from an EMBL/GenBank/DDBJ whole genome shotgun (WGS) entry which is preliminary data.</text>
</comment>
<accession>A0ABQ4ZI72</accession>
<evidence type="ECO:0000313" key="2">
    <source>
        <dbReference type="Proteomes" id="UP001151760"/>
    </source>
</evidence>
<keyword evidence="2" id="KW-1185">Reference proteome</keyword>
<protein>
    <submittedName>
        <fullName evidence="1">Uncharacterized protein</fullName>
    </submittedName>
</protein>
<sequence length="228" mass="25933">MVISTTPAREYDDFIKSSIDDLVLILRESEVTSNREPVVNFLMENVDVAGLPRHLVKRLFSYLLKSLTKGMSDEPLGDDSKPRSYDVTFSNPLFDFNDDSTLYSIPYNHLRQMTFEELIAEIVLDDSIPIRIDDRYYDSEGDILFFEQLLNEDTSSNASPALLPTESSSLILPLPDPRIPYDREDHRACFQSSNHAFKSLRRDSSGESKVHIEVLSVLWGNRLPGLVG</sequence>
<gene>
    <name evidence="1" type="ORF">Tco_0771298</name>
</gene>
<reference evidence="1" key="2">
    <citation type="submission" date="2022-01" db="EMBL/GenBank/DDBJ databases">
        <authorList>
            <person name="Yamashiro T."/>
            <person name="Shiraishi A."/>
            <person name="Satake H."/>
            <person name="Nakayama K."/>
        </authorList>
    </citation>
    <scope>NUCLEOTIDE SEQUENCE</scope>
</reference>
<name>A0ABQ4ZI72_9ASTR</name>
<dbReference type="Proteomes" id="UP001151760">
    <property type="component" value="Unassembled WGS sequence"/>
</dbReference>
<proteinExistence type="predicted"/>
<dbReference type="EMBL" id="BQNB010011290">
    <property type="protein sequence ID" value="GJS88662.1"/>
    <property type="molecule type" value="Genomic_DNA"/>
</dbReference>
<reference evidence="1" key="1">
    <citation type="journal article" date="2022" name="Int. J. Mol. Sci.">
        <title>Draft Genome of Tanacetum Coccineum: Genomic Comparison of Closely Related Tanacetum-Family Plants.</title>
        <authorList>
            <person name="Yamashiro T."/>
            <person name="Shiraishi A."/>
            <person name="Nakayama K."/>
            <person name="Satake H."/>
        </authorList>
    </citation>
    <scope>NUCLEOTIDE SEQUENCE</scope>
</reference>
<organism evidence="1 2">
    <name type="scientific">Tanacetum coccineum</name>
    <dbReference type="NCBI Taxonomy" id="301880"/>
    <lineage>
        <taxon>Eukaryota</taxon>
        <taxon>Viridiplantae</taxon>
        <taxon>Streptophyta</taxon>
        <taxon>Embryophyta</taxon>
        <taxon>Tracheophyta</taxon>
        <taxon>Spermatophyta</taxon>
        <taxon>Magnoliopsida</taxon>
        <taxon>eudicotyledons</taxon>
        <taxon>Gunneridae</taxon>
        <taxon>Pentapetalae</taxon>
        <taxon>asterids</taxon>
        <taxon>campanulids</taxon>
        <taxon>Asterales</taxon>
        <taxon>Asteraceae</taxon>
        <taxon>Asteroideae</taxon>
        <taxon>Anthemideae</taxon>
        <taxon>Anthemidinae</taxon>
        <taxon>Tanacetum</taxon>
    </lineage>
</organism>